<evidence type="ECO:0000256" key="1">
    <source>
        <dbReference type="SAM" id="MobiDB-lite"/>
    </source>
</evidence>
<comment type="caution">
    <text evidence="2">The sequence shown here is derived from an EMBL/GenBank/DDBJ whole genome shotgun (WGS) entry which is preliminary data.</text>
</comment>
<accession>A0A0C2N2W1</accession>
<dbReference type="Proteomes" id="UP000031668">
    <property type="component" value="Unassembled WGS sequence"/>
</dbReference>
<keyword evidence="3" id="KW-1185">Reference proteome</keyword>
<evidence type="ECO:0000313" key="2">
    <source>
        <dbReference type="EMBL" id="KII74001.1"/>
    </source>
</evidence>
<dbReference type="AlphaFoldDB" id="A0A0C2N2W1"/>
<organism evidence="2 3">
    <name type="scientific">Thelohanellus kitauei</name>
    <name type="common">Myxosporean</name>
    <dbReference type="NCBI Taxonomy" id="669202"/>
    <lineage>
        <taxon>Eukaryota</taxon>
        <taxon>Metazoa</taxon>
        <taxon>Cnidaria</taxon>
        <taxon>Myxozoa</taxon>
        <taxon>Myxosporea</taxon>
        <taxon>Bivalvulida</taxon>
        <taxon>Platysporina</taxon>
        <taxon>Myxobolidae</taxon>
        <taxon>Thelohanellus</taxon>
    </lineage>
</organism>
<evidence type="ECO:0000313" key="3">
    <source>
        <dbReference type="Proteomes" id="UP000031668"/>
    </source>
</evidence>
<name>A0A0C2N2W1_THEKT</name>
<proteinExistence type="predicted"/>
<reference evidence="2 3" key="1">
    <citation type="journal article" date="2014" name="Genome Biol. Evol.">
        <title>The genome of the myxosporean Thelohanellus kitauei shows adaptations to nutrient acquisition within its fish host.</title>
        <authorList>
            <person name="Yang Y."/>
            <person name="Xiong J."/>
            <person name="Zhou Z."/>
            <person name="Huo F."/>
            <person name="Miao W."/>
            <person name="Ran C."/>
            <person name="Liu Y."/>
            <person name="Zhang J."/>
            <person name="Feng J."/>
            <person name="Wang M."/>
            <person name="Wang M."/>
            <person name="Wang L."/>
            <person name="Yao B."/>
        </authorList>
    </citation>
    <scope>NUCLEOTIDE SEQUENCE [LARGE SCALE GENOMIC DNA]</scope>
    <source>
        <strain evidence="2">Wuqing</strain>
    </source>
</reference>
<feature type="compositionally biased region" description="Basic and acidic residues" evidence="1">
    <location>
        <begin position="98"/>
        <end position="109"/>
    </location>
</feature>
<dbReference type="EMBL" id="JWZT01000570">
    <property type="protein sequence ID" value="KII74001.1"/>
    <property type="molecule type" value="Genomic_DNA"/>
</dbReference>
<protein>
    <submittedName>
        <fullName evidence="2">Uncharacterized protein</fullName>
    </submittedName>
</protein>
<feature type="region of interest" description="Disordered" evidence="1">
    <location>
        <begin position="92"/>
        <end position="117"/>
    </location>
</feature>
<sequence>MSYSYLIIEEKAVSLSPSLLIVMSAPLNEHNEVRLGRLAVDLKQHISGELKDKHKCRARKLDSQNVERKSTTTEYDAGFLQFTYHCTSRIVSQPNNEGGKRNECRDKYFKFHPNQRP</sequence>
<gene>
    <name evidence="2" type="ORF">RF11_04143</name>
</gene>